<dbReference type="InterPro" id="IPR025507">
    <property type="entry name" value="DUF4394"/>
</dbReference>
<evidence type="ECO:0000259" key="2">
    <source>
        <dbReference type="Pfam" id="PF14339"/>
    </source>
</evidence>
<feature type="chain" id="PRO_5018167438" evidence="1">
    <location>
        <begin position="26"/>
        <end position="252"/>
    </location>
</feature>
<proteinExistence type="predicted"/>
<dbReference type="SUPFAM" id="SSF63825">
    <property type="entry name" value="YWTD domain"/>
    <property type="match status" value="1"/>
</dbReference>
<evidence type="ECO:0000313" key="3">
    <source>
        <dbReference type="EMBL" id="ROP84145.1"/>
    </source>
</evidence>
<feature type="domain" description="DUF4394" evidence="2">
    <location>
        <begin position="39"/>
        <end position="238"/>
    </location>
</feature>
<dbReference type="Pfam" id="PF14339">
    <property type="entry name" value="DUF4394"/>
    <property type="match status" value="1"/>
</dbReference>
<accession>A0A3N1L413</accession>
<reference evidence="3 4" key="1">
    <citation type="submission" date="2018-11" db="EMBL/GenBank/DDBJ databases">
        <title>Genomic Encyclopedia of Type Strains, Phase IV (KMG-IV): sequencing the most valuable type-strain genomes for metagenomic binning, comparative biology and taxonomic classification.</title>
        <authorList>
            <person name="Goeker M."/>
        </authorList>
    </citation>
    <scope>NUCLEOTIDE SEQUENCE [LARGE SCALE GENOMIC DNA]</scope>
    <source>
        <strain evidence="3 4">DSM 5900</strain>
    </source>
</reference>
<dbReference type="Proteomes" id="UP000278222">
    <property type="component" value="Unassembled WGS sequence"/>
</dbReference>
<dbReference type="RefSeq" id="WP_170216559.1">
    <property type="nucleotide sequence ID" value="NZ_AP019700.1"/>
</dbReference>
<comment type="caution">
    <text evidence="3">The sequence shown here is derived from an EMBL/GenBank/DDBJ whole genome shotgun (WGS) entry which is preliminary data.</text>
</comment>
<gene>
    <name evidence="3" type="ORF">EDC65_3493</name>
</gene>
<dbReference type="AlphaFoldDB" id="A0A3N1L413"/>
<evidence type="ECO:0000256" key="1">
    <source>
        <dbReference type="SAM" id="SignalP"/>
    </source>
</evidence>
<feature type="signal peptide" evidence="1">
    <location>
        <begin position="1"/>
        <end position="25"/>
    </location>
</feature>
<name>A0A3N1L413_9PROT</name>
<sequence>MARNPAGHAVLALALGVLAYAPAMAADLVVITDRGEFLQFSDADPRITVRRDVQGSGLPLVGIDVRPADGRLYGLDRGGGIHVIDSGTAVATFRARLSVDLAPAAHYVVDFDPVDDRLRIVGAGGQNLSADVETGAAVVHAAAPPGITAGAHATPGAGEAQPRFFVFDRARDTYGRLDPVADGVLRPVVQAPGIAPDAADIGQDGGRPKGWSVINNILHFFDVETGAASAVQAIGTGATGRAGRIIDIAVLP</sequence>
<keyword evidence="4" id="KW-1185">Reference proteome</keyword>
<dbReference type="EMBL" id="RJKX01000015">
    <property type="protein sequence ID" value="ROP84145.1"/>
    <property type="molecule type" value="Genomic_DNA"/>
</dbReference>
<protein>
    <submittedName>
        <fullName evidence="3">Uncharacterized protein DUF4394</fullName>
    </submittedName>
</protein>
<organism evidence="3 4">
    <name type="scientific">Stella humosa</name>
    <dbReference type="NCBI Taxonomy" id="94"/>
    <lineage>
        <taxon>Bacteria</taxon>
        <taxon>Pseudomonadati</taxon>
        <taxon>Pseudomonadota</taxon>
        <taxon>Alphaproteobacteria</taxon>
        <taxon>Rhodospirillales</taxon>
        <taxon>Stellaceae</taxon>
        <taxon>Stella</taxon>
    </lineage>
</organism>
<evidence type="ECO:0000313" key="4">
    <source>
        <dbReference type="Proteomes" id="UP000278222"/>
    </source>
</evidence>
<keyword evidence="1" id="KW-0732">Signal</keyword>